<keyword evidence="7" id="KW-1185">Reference proteome</keyword>
<evidence type="ECO:0000313" key="6">
    <source>
        <dbReference type="EMBL" id="VDO21680.1"/>
    </source>
</evidence>
<evidence type="ECO:0000256" key="1">
    <source>
        <dbReference type="ARBA" id="ARBA00004141"/>
    </source>
</evidence>
<reference evidence="8" key="1">
    <citation type="submission" date="2017-02" db="UniProtKB">
        <authorList>
            <consortium name="WormBaseParasite"/>
        </authorList>
    </citation>
    <scope>IDENTIFICATION</scope>
</reference>
<feature type="transmembrane region" description="Helical" evidence="5">
    <location>
        <begin position="120"/>
        <end position="142"/>
    </location>
</feature>
<protein>
    <submittedName>
        <fullName evidence="8">Zinc transporter ZIP3</fullName>
    </submittedName>
</protein>
<dbReference type="PANTHER" id="PTHR11040:SF140">
    <property type="entry name" value="ZRT (ZRT), IRT- (IRT-) LIKE PROTEIN TRANSPORTER"/>
    <property type="match status" value="1"/>
</dbReference>
<dbReference type="Pfam" id="PF02535">
    <property type="entry name" value="Zip"/>
    <property type="match status" value="1"/>
</dbReference>
<dbReference type="GO" id="GO:0005385">
    <property type="term" value="F:zinc ion transmembrane transporter activity"/>
    <property type="evidence" value="ECO:0007669"/>
    <property type="project" value="TreeGrafter"/>
</dbReference>
<feature type="transmembrane region" description="Helical" evidence="5">
    <location>
        <begin position="154"/>
        <end position="177"/>
    </location>
</feature>
<gene>
    <name evidence="6" type="ORF">BTMF_LOCUS6402</name>
</gene>
<evidence type="ECO:0000256" key="4">
    <source>
        <dbReference type="ARBA" id="ARBA00023136"/>
    </source>
</evidence>
<keyword evidence="2 5" id="KW-0812">Transmembrane</keyword>
<evidence type="ECO:0000256" key="2">
    <source>
        <dbReference type="ARBA" id="ARBA00022692"/>
    </source>
</evidence>
<dbReference type="AlphaFoldDB" id="A0A0R3QL01"/>
<feature type="transmembrane region" description="Helical" evidence="5">
    <location>
        <begin position="301"/>
        <end position="321"/>
    </location>
</feature>
<proteinExistence type="predicted"/>
<reference evidence="6 7" key="2">
    <citation type="submission" date="2018-11" db="EMBL/GenBank/DDBJ databases">
        <authorList>
            <consortium name="Pathogen Informatics"/>
        </authorList>
    </citation>
    <scope>NUCLEOTIDE SEQUENCE [LARGE SCALE GENOMIC DNA]</scope>
</reference>
<dbReference type="PANTHER" id="PTHR11040">
    <property type="entry name" value="ZINC/IRON TRANSPORTER"/>
    <property type="match status" value="1"/>
</dbReference>
<dbReference type="InterPro" id="IPR003689">
    <property type="entry name" value="ZIP"/>
</dbReference>
<evidence type="ECO:0000313" key="8">
    <source>
        <dbReference type="WBParaSite" id="BTMF_0000835101-mRNA-1"/>
    </source>
</evidence>
<keyword evidence="3 5" id="KW-1133">Transmembrane helix</keyword>
<dbReference type="Proteomes" id="UP000280834">
    <property type="component" value="Unassembled WGS sequence"/>
</dbReference>
<comment type="subcellular location">
    <subcellularLocation>
        <location evidence="1">Membrane</location>
        <topology evidence="1">Multi-pass membrane protein</topology>
    </subcellularLocation>
</comment>
<feature type="transmembrane region" description="Helical" evidence="5">
    <location>
        <begin position="274"/>
        <end position="295"/>
    </location>
</feature>
<dbReference type="GO" id="GO:0005886">
    <property type="term" value="C:plasma membrane"/>
    <property type="evidence" value="ECO:0007669"/>
    <property type="project" value="TreeGrafter"/>
</dbReference>
<evidence type="ECO:0000256" key="5">
    <source>
        <dbReference type="SAM" id="Phobius"/>
    </source>
</evidence>
<accession>A0A0R3QL01</accession>
<feature type="transmembrane region" description="Helical" evidence="5">
    <location>
        <begin position="333"/>
        <end position="355"/>
    </location>
</feature>
<keyword evidence="4 5" id="KW-0472">Membrane</keyword>
<name>A0A0R3QL01_9BILA</name>
<feature type="transmembrane region" description="Helical" evidence="5">
    <location>
        <begin position="72"/>
        <end position="92"/>
    </location>
</feature>
<dbReference type="WBParaSite" id="BTMF_0000835101-mRNA-1">
    <property type="protein sequence ID" value="BTMF_0000835101-mRNA-1"/>
    <property type="gene ID" value="BTMF_0000835101"/>
</dbReference>
<evidence type="ECO:0000256" key="3">
    <source>
        <dbReference type="ARBA" id="ARBA00022989"/>
    </source>
</evidence>
<organism evidence="8">
    <name type="scientific">Brugia timori</name>
    <dbReference type="NCBI Taxonomy" id="42155"/>
    <lineage>
        <taxon>Eukaryota</taxon>
        <taxon>Metazoa</taxon>
        <taxon>Ecdysozoa</taxon>
        <taxon>Nematoda</taxon>
        <taxon>Chromadorea</taxon>
        <taxon>Rhabditida</taxon>
        <taxon>Spirurina</taxon>
        <taxon>Spiruromorpha</taxon>
        <taxon>Filarioidea</taxon>
        <taxon>Onchocercidae</taxon>
        <taxon>Brugia</taxon>
    </lineage>
</organism>
<sequence length="385" mass="42927">MFTSLSHKNTNFTQTKVAPLYEKKNPICDHRKSFIADCSFIILLIHRSNGRRKRVHTFTLFFYLIERLQNELLLIYTFAFIGISKVKAINIIQQKEMYMDIENLFVSPAPPGPIVPVHELLRAGLIIALFIVTLLACSFAFLLRRIANTTTGFWPVLSLISVFGGGVFLATCLLDLLPDAKESLRRIEKMQQITYSYPVIEIFIGVGFLLVLSTEQIILFIREKQCYGTVDMNVLISGHHDHNDSNPELSTPYSECDDEVNHQSLTHTQSTLRIILLVMALSLHAVFEGLSLGLVSGMREIMQIFFVLLVHKTVIGFSLGVRLVKSALSLTMALVCSIIFAAQIIIGGFGGIAILDVVSRGSPLIAGTVSFIAQVIFDTFIDISN</sequence>
<evidence type="ECO:0000313" key="7">
    <source>
        <dbReference type="Proteomes" id="UP000280834"/>
    </source>
</evidence>
<dbReference type="EMBL" id="UZAG01015583">
    <property type="protein sequence ID" value="VDO21680.1"/>
    <property type="molecule type" value="Genomic_DNA"/>
</dbReference>
<feature type="transmembrane region" description="Helical" evidence="5">
    <location>
        <begin position="197"/>
        <end position="221"/>
    </location>
</feature>
<dbReference type="STRING" id="42155.A0A0R3QL01"/>